<feature type="region of interest" description="Disordered" evidence="1">
    <location>
        <begin position="321"/>
        <end position="351"/>
    </location>
</feature>
<dbReference type="Proteomes" id="UP000011747">
    <property type="component" value="Unassembled WGS sequence"/>
</dbReference>
<name>G9QQ43_9BACI</name>
<dbReference type="PROSITE" id="PS51782">
    <property type="entry name" value="LYSM"/>
    <property type="match status" value="1"/>
</dbReference>
<dbReference type="PATRIC" id="fig|665952.3.peg.3326"/>
<reference evidence="3 4" key="1">
    <citation type="submission" date="2011-09" db="EMBL/GenBank/DDBJ databases">
        <title>The Genome Sequence of Bacillus smithii 7_3_47FAA.</title>
        <authorList>
            <consortium name="The Broad Institute Genome Sequencing Platform"/>
            <person name="Earl A."/>
            <person name="Ward D."/>
            <person name="Feldgarden M."/>
            <person name="Gevers D."/>
            <person name="Daigneault M."/>
            <person name="Strauss J."/>
            <person name="Allen-Vercoe E."/>
            <person name="Young S.K."/>
            <person name="Zeng Q."/>
            <person name="Gargeya S."/>
            <person name="Fitzgerald M."/>
            <person name="Haas B."/>
            <person name="Abouelleil A."/>
            <person name="Alvarado L."/>
            <person name="Arachchi H.M."/>
            <person name="Berlin A."/>
            <person name="Brown A."/>
            <person name="Chapman S.B."/>
            <person name="Chen Z."/>
            <person name="Dunbar C."/>
            <person name="Freedman E."/>
            <person name="Gearin G."/>
            <person name="Goldberg J."/>
            <person name="Griggs A."/>
            <person name="Gujja S."/>
            <person name="Heiman D."/>
            <person name="Howarth C."/>
            <person name="Larson L."/>
            <person name="Lui A."/>
            <person name="MacDonald P.J.P."/>
            <person name="Montmayeur A."/>
            <person name="Murphy C."/>
            <person name="Neiman D."/>
            <person name="Pearson M."/>
            <person name="Priest M."/>
            <person name="Roberts A."/>
            <person name="Saif S."/>
            <person name="Shea T."/>
            <person name="Shenoy N."/>
            <person name="Sisk P."/>
            <person name="Stolte C."/>
            <person name="Sykes S."/>
            <person name="Wortman J."/>
            <person name="Nusbaum C."/>
            <person name="Birren B."/>
        </authorList>
    </citation>
    <scope>NUCLEOTIDE SEQUENCE [LARGE SCALE GENOMIC DNA]</scope>
    <source>
        <strain evidence="3 4">7_3_47FAA</strain>
    </source>
</reference>
<dbReference type="CDD" id="cd00118">
    <property type="entry name" value="LysM"/>
    <property type="match status" value="1"/>
</dbReference>
<evidence type="ECO:0000259" key="2">
    <source>
        <dbReference type="PROSITE" id="PS51782"/>
    </source>
</evidence>
<evidence type="ECO:0000313" key="3">
    <source>
        <dbReference type="EMBL" id="EHL73357.1"/>
    </source>
</evidence>
<dbReference type="EMBL" id="ACWF01000158">
    <property type="protein sequence ID" value="EHL73357.1"/>
    <property type="molecule type" value="Genomic_DNA"/>
</dbReference>
<dbReference type="SUPFAM" id="SSF54106">
    <property type="entry name" value="LysM domain"/>
    <property type="match status" value="1"/>
</dbReference>
<gene>
    <name evidence="3" type="ORF">HMPREF1015_00410</name>
</gene>
<dbReference type="AlphaFoldDB" id="G9QQ43"/>
<dbReference type="SMART" id="SM00257">
    <property type="entry name" value="LysM"/>
    <property type="match status" value="1"/>
</dbReference>
<dbReference type="HOGENOM" id="CLU_686073_0_0_9"/>
<protein>
    <submittedName>
        <fullName evidence="3">Spore coat assembly protein SafA</fullName>
    </submittedName>
</protein>
<proteinExistence type="predicted"/>
<feature type="region of interest" description="Disordered" evidence="1">
    <location>
        <begin position="368"/>
        <end position="414"/>
    </location>
</feature>
<sequence>MLKIHIVQKGDTLWTIAKKYGVSFEELKEINSQLSNPEMIMPGMKIKIPGTGGNVKKGPSHHHGHHGHHGKEIKKYEHPFKESKPPTIPTAETPSQVTKKEVPKEKPKHVAPIMPQPIVPDIEINQHFDVTMEQMNKQISQQTQKEIHKVPPNIFPGLEESVEFTEEKESSSHHHQIAQFECGGNFPYVSPYYTNCYPAPVPVYPYQPQWSHPVPVVQPAANPVFHQPSYLYGLPGAGMNEPMEESSSALLPFTENQAPGMYPPGAYGNQPNYVPISPVAPGTGYDPYYGASYPGAVYPPMPNQPMPNQMPNQPMPNQPMPYQQAGPTEGKWSNDCHCQDQSGQQIPSYPGGTFMPVQPAPYQPLYPQAPYGFYGQPSSGPAAPYGEQGYPPASDQNSDFRTSRTDDESHDDDQ</sequence>
<evidence type="ECO:0000313" key="4">
    <source>
        <dbReference type="Proteomes" id="UP000011747"/>
    </source>
</evidence>
<dbReference type="InterPro" id="IPR018392">
    <property type="entry name" value="LysM"/>
</dbReference>
<dbReference type="Pfam" id="PF01476">
    <property type="entry name" value="LysM"/>
    <property type="match status" value="1"/>
</dbReference>
<evidence type="ECO:0000256" key="1">
    <source>
        <dbReference type="SAM" id="MobiDB-lite"/>
    </source>
</evidence>
<dbReference type="InterPro" id="IPR036779">
    <property type="entry name" value="LysM_dom_sf"/>
</dbReference>
<feature type="domain" description="LysM" evidence="2">
    <location>
        <begin position="3"/>
        <end position="48"/>
    </location>
</feature>
<dbReference type="InterPro" id="IPR014248">
    <property type="entry name" value="Spore_coat_assembly_SafA"/>
</dbReference>
<dbReference type="NCBIfam" id="TIGR02899">
    <property type="entry name" value="spore_safA"/>
    <property type="match status" value="1"/>
</dbReference>
<accession>G9QQ43</accession>
<organism evidence="3 4">
    <name type="scientific">Bacillus smithii 7_3_47FAA</name>
    <dbReference type="NCBI Taxonomy" id="665952"/>
    <lineage>
        <taxon>Bacteria</taxon>
        <taxon>Bacillati</taxon>
        <taxon>Bacillota</taxon>
        <taxon>Bacilli</taxon>
        <taxon>Bacillales</taxon>
        <taxon>Bacillaceae</taxon>
        <taxon>Bacillus</taxon>
    </lineage>
</organism>
<dbReference type="Gene3D" id="3.10.350.10">
    <property type="entry name" value="LysM domain"/>
    <property type="match status" value="1"/>
</dbReference>
<feature type="region of interest" description="Disordered" evidence="1">
    <location>
        <begin position="80"/>
        <end position="112"/>
    </location>
</feature>
<keyword evidence="4" id="KW-1185">Reference proteome</keyword>
<comment type="caution">
    <text evidence="3">The sequence shown here is derived from an EMBL/GenBank/DDBJ whole genome shotgun (WGS) entry which is preliminary data.</text>
</comment>